<evidence type="ECO:0000313" key="1">
    <source>
        <dbReference type="EMBL" id="KAI4859608.1"/>
    </source>
</evidence>
<dbReference type="EMBL" id="MU393623">
    <property type="protein sequence ID" value="KAI4859608.1"/>
    <property type="molecule type" value="Genomic_DNA"/>
</dbReference>
<comment type="caution">
    <text evidence="1">The sequence shown here is derived from an EMBL/GenBank/DDBJ whole genome shotgun (WGS) entry which is preliminary data.</text>
</comment>
<evidence type="ECO:0000313" key="2">
    <source>
        <dbReference type="Proteomes" id="UP001497700"/>
    </source>
</evidence>
<reference evidence="1 2" key="1">
    <citation type="journal article" date="2022" name="New Phytol.">
        <title>Ecological generalism drives hyperdiversity of secondary metabolite gene clusters in xylarialean endophytes.</title>
        <authorList>
            <person name="Franco M.E.E."/>
            <person name="Wisecaver J.H."/>
            <person name="Arnold A.E."/>
            <person name="Ju Y.M."/>
            <person name="Slot J.C."/>
            <person name="Ahrendt S."/>
            <person name="Moore L.P."/>
            <person name="Eastman K.E."/>
            <person name="Scott K."/>
            <person name="Konkel Z."/>
            <person name="Mondo S.J."/>
            <person name="Kuo A."/>
            <person name="Hayes R.D."/>
            <person name="Haridas S."/>
            <person name="Andreopoulos B."/>
            <person name="Riley R."/>
            <person name="LaButti K."/>
            <person name="Pangilinan J."/>
            <person name="Lipzen A."/>
            <person name="Amirebrahimi M."/>
            <person name="Yan J."/>
            <person name="Adam C."/>
            <person name="Keymanesh K."/>
            <person name="Ng V."/>
            <person name="Louie K."/>
            <person name="Northen T."/>
            <person name="Drula E."/>
            <person name="Henrissat B."/>
            <person name="Hsieh H.M."/>
            <person name="Youens-Clark K."/>
            <person name="Lutzoni F."/>
            <person name="Miadlikowska J."/>
            <person name="Eastwood D.C."/>
            <person name="Hamelin R.C."/>
            <person name="Grigoriev I.V."/>
            <person name="U'Ren J.M."/>
        </authorList>
    </citation>
    <scope>NUCLEOTIDE SEQUENCE [LARGE SCALE GENOMIC DNA]</scope>
    <source>
        <strain evidence="1 2">CBS 119005</strain>
    </source>
</reference>
<accession>A0ACB9YKD7</accession>
<organism evidence="1 2">
    <name type="scientific">Hypoxylon rubiginosum</name>
    <dbReference type="NCBI Taxonomy" id="110542"/>
    <lineage>
        <taxon>Eukaryota</taxon>
        <taxon>Fungi</taxon>
        <taxon>Dikarya</taxon>
        <taxon>Ascomycota</taxon>
        <taxon>Pezizomycotina</taxon>
        <taxon>Sordariomycetes</taxon>
        <taxon>Xylariomycetidae</taxon>
        <taxon>Xylariales</taxon>
        <taxon>Hypoxylaceae</taxon>
        <taxon>Hypoxylon</taxon>
    </lineage>
</organism>
<proteinExistence type="predicted"/>
<sequence length="249" mass="28003">MSSQTNLRDGPATEPTEAQLRKAVQKAQDDAAEEIRINKLIEETERKIGGPVNEGGSKEENKRRLDAFVREIYKEDPKKDWPILTKAEEFIEKMKKQPFRLLHTSDDDEDDEEEVRRQRKARKDIAELVQAQKRLQAEEDLEPEQGLEPEQPTEIGQSSSSSKDQAAKTTQMSAYASHSSSSKGKQHATSATPATPTIPTSNEADAGPSRNESQPKKKRRMDNLESTLGSKWDAHVDEFGHRPARSAKK</sequence>
<keyword evidence="2" id="KW-1185">Reference proteome</keyword>
<gene>
    <name evidence="1" type="ORF">F4820DRAFT_453716</name>
</gene>
<dbReference type="Proteomes" id="UP001497700">
    <property type="component" value="Unassembled WGS sequence"/>
</dbReference>
<name>A0ACB9YKD7_9PEZI</name>
<protein>
    <submittedName>
        <fullName evidence="1">Uncharacterized protein</fullName>
    </submittedName>
</protein>